<evidence type="ECO:0000259" key="1">
    <source>
        <dbReference type="Pfam" id="PF02557"/>
    </source>
</evidence>
<proteinExistence type="predicted"/>
<keyword evidence="3" id="KW-1185">Reference proteome</keyword>
<dbReference type="InterPro" id="IPR052179">
    <property type="entry name" value="DD-CPase-like"/>
</dbReference>
<feature type="domain" description="D-alanyl-D-alanine carboxypeptidase-like core" evidence="1">
    <location>
        <begin position="37"/>
        <end position="163"/>
    </location>
</feature>
<dbReference type="SUPFAM" id="SSF55166">
    <property type="entry name" value="Hedgehog/DD-peptidase"/>
    <property type="match status" value="1"/>
</dbReference>
<dbReference type="InterPro" id="IPR009045">
    <property type="entry name" value="Zn_M74/Hedgehog-like"/>
</dbReference>
<dbReference type="EMBL" id="MAEL01000049">
    <property type="protein sequence ID" value="KAF1302536.1"/>
    <property type="molecule type" value="Genomic_DNA"/>
</dbReference>
<organism evidence="2 3">
    <name type="scientific">Candidatus Enterococcus willemsii</name>
    <dbReference type="NCBI Taxonomy" id="1857215"/>
    <lineage>
        <taxon>Bacteria</taxon>
        <taxon>Bacillati</taxon>
        <taxon>Bacillota</taxon>
        <taxon>Bacilli</taxon>
        <taxon>Lactobacillales</taxon>
        <taxon>Enterococcaceae</taxon>
        <taxon>Enterococcus</taxon>
    </lineage>
</organism>
<dbReference type="RefSeq" id="WP_161902709.1">
    <property type="nucleotide sequence ID" value="NZ_MAEL01000049.1"/>
</dbReference>
<dbReference type="Pfam" id="PF02557">
    <property type="entry name" value="VanY"/>
    <property type="match status" value="1"/>
</dbReference>
<dbReference type="PANTHER" id="PTHR34385">
    <property type="entry name" value="D-ALANYL-D-ALANINE CARBOXYPEPTIDASE"/>
    <property type="match status" value="1"/>
</dbReference>
<dbReference type="NCBIfam" id="NF000380">
    <property type="entry name" value="vanXY"/>
    <property type="match status" value="1"/>
</dbReference>
<gene>
    <name evidence="2" type="ORF">BAU17_02270</name>
</gene>
<accession>A0ABQ6YYC5</accession>
<name>A0ABQ6YYC5_9ENTE</name>
<dbReference type="Gene3D" id="3.30.1380.10">
    <property type="match status" value="1"/>
</dbReference>
<comment type="caution">
    <text evidence="2">The sequence shown here is derived from an EMBL/GenBank/DDBJ whole genome shotgun (WGS) entry which is preliminary data.</text>
</comment>
<protein>
    <recommendedName>
        <fullName evidence="1">D-alanyl-D-alanine carboxypeptidase-like core domain-containing protein</fullName>
    </recommendedName>
</protein>
<sequence length="189" mass="21781">MRTNKYLQLINREFPIIQAANMQEFVPAPYAKEHVLIHASVAQQLTKLITAIDATEQIVVLDGYRTEEMQSALWQQSLLEHGEQFTRKYVALPGCSEHQSGLAIDIGLADAEHHPICPNFDKGAVVARFLSQMKYYGFILRYPKNKEELTGIAYEPWHFRFVGLPHSEIIMNQGWVLEEYLEYLKEVSK</sequence>
<dbReference type="Proteomes" id="UP000782705">
    <property type="component" value="Unassembled WGS sequence"/>
</dbReference>
<dbReference type="InterPro" id="IPR003709">
    <property type="entry name" value="VanY-like_core_dom"/>
</dbReference>
<reference evidence="2 3" key="1">
    <citation type="submission" date="2016-06" db="EMBL/GenBank/DDBJ databases">
        <title>Four novel species of enterococci isolated from chicken manure.</title>
        <authorList>
            <person name="Van Tyne D."/>
        </authorList>
    </citation>
    <scope>NUCLEOTIDE SEQUENCE [LARGE SCALE GENOMIC DNA]</scope>
    <source>
        <strain evidence="2 3">CU12B</strain>
    </source>
</reference>
<evidence type="ECO:0000313" key="2">
    <source>
        <dbReference type="EMBL" id="KAF1302536.1"/>
    </source>
</evidence>
<dbReference type="InterPro" id="IPR058233">
    <property type="entry name" value="VanXY"/>
</dbReference>
<dbReference type="PANTHER" id="PTHR34385:SF1">
    <property type="entry name" value="PEPTIDOGLYCAN L-ALANYL-D-GLUTAMATE ENDOPEPTIDASE CWLK"/>
    <property type="match status" value="1"/>
</dbReference>
<evidence type="ECO:0000313" key="3">
    <source>
        <dbReference type="Proteomes" id="UP000782705"/>
    </source>
</evidence>